<feature type="domain" description="F-box" evidence="1">
    <location>
        <begin position="33"/>
        <end position="79"/>
    </location>
</feature>
<organism evidence="2 3">
    <name type="scientific">Brassica napus</name>
    <name type="common">Rape</name>
    <dbReference type="NCBI Taxonomy" id="3708"/>
    <lineage>
        <taxon>Eukaryota</taxon>
        <taxon>Viridiplantae</taxon>
        <taxon>Streptophyta</taxon>
        <taxon>Embryophyta</taxon>
        <taxon>Tracheophyta</taxon>
        <taxon>Spermatophyta</taxon>
        <taxon>Magnoliopsida</taxon>
        <taxon>eudicotyledons</taxon>
        <taxon>Gunneridae</taxon>
        <taxon>Pentapetalae</taxon>
        <taxon>rosids</taxon>
        <taxon>malvids</taxon>
        <taxon>Brassicales</taxon>
        <taxon>Brassicaceae</taxon>
        <taxon>Brassiceae</taxon>
        <taxon>Brassica</taxon>
    </lineage>
</organism>
<name>A0ABQ8DTT0_BRANA</name>
<dbReference type="Pfam" id="PF08268">
    <property type="entry name" value="FBA_3"/>
    <property type="match status" value="2"/>
</dbReference>
<evidence type="ECO:0000259" key="1">
    <source>
        <dbReference type="PROSITE" id="PS50181"/>
    </source>
</evidence>
<accession>A0ABQ8DTT0</accession>
<dbReference type="InterPro" id="IPR017451">
    <property type="entry name" value="F-box-assoc_interact_dom"/>
</dbReference>
<dbReference type="NCBIfam" id="TIGR01640">
    <property type="entry name" value="F_box_assoc_1"/>
    <property type="match status" value="2"/>
</dbReference>
<dbReference type="Proteomes" id="UP000824890">
    <property type="component" value="Unassembled WGS sequence"/>
</dbReference>
<dbReference type="CDD" id="cd22157">
    <property type="entry name" value="F-box_AtFBW1-like"/>
    <property type="match status" value="1"/>
</dbReference>
<reference evidence="2 3" key="1">
    <citation type="submission" date="2021-05" db="EMBL/GenBank/DDBJ databases">
        <title>Genome Assembly of Synthetic Allotetraploid Brassica napus Reveals Homoeologous Exchanges between Subgenomes.</title>
        <authorList>
            <person name="Davis J.T."/>
        </authorList>
    </citation>
    <scope>NUCLEOTIDE SEQUENCE [LARGE SCALE GENOMIC DNA]</scope>
    <source>
        <strain evidence="3">cv. Da-Ae</strain>
        <tissue evidence="2">Seedling</tissue>
    </source>
</reference>
<dbReference type="Gene3D" id="1.20.1280.50">
    <property type="match status" value="2"/>
</dbReference>
<evidence type="ECO:0000313" key="3">
    <source>
        <dbReference type="Proteomes" id="UP000824890"/>
    </source>
</evidence>
<dbReference type="SUPFAM" id="SSF81383">
    <property type="entry name" value="F-box domain"/>
    <property type="match status" value="2"/>
</dbReference>
<dbReference type="InterPro" id="IPR001810">
    <property type="entry name" value="F-box_dom"/>
</dbReference>
<dbReference type="PANTHER" id="PTHR31111">
    <property type="entry name" value="BNAA05G37150D PROTEIN-RELATED"/>
    <property type="match status" value="1"/>
</dbReference>
<evidence type="ECO:0000313" key="2">
    <source>
        <dbReference type="EMBL" id="KAH0931885.1"/>
    </source>
</evidence>
<protein>
    <recommendedName>
        <fullName evidence="1">F-box domain-containing protein</fullName>
    </recommendedName>
</protein>
<keyword evidence="3" id="KW-1185">Reference proteome</keyword>
<dbReference type="InterPro" id="IPR036047">
    <property type="entry name" value="F-box-like_dom_sf"/>
</dbReference>
<comment type="caution">
    <text evidence="2">The sequence shown here is derived from an EMBL/GenBank/DDBJ whole genome shotgun (WGS) entry which is preliminary data.</text>
</comment>
<dbReference type="SMART" id="SM00256">
    <property type="entry name" value="FBOX"/>
    <property type="match status" value="2"/>
</dbReference>
<dbReference type="Pfam" id="PF00646">
    <property type="entry name" value="F-box"/>
    <property type="match status" value="2"/>
</dbReference>
<dbReference type="PANTHER" id="PTHR31111:SF98">
    <property type="entry name" value="F-BOX ASSOCIATED UBIQUITINATION EFFECTOR FAMILY PROTEIN-RELATED"/>
    <property type="match status" value="1"/>
</dbReference>
<dbReference type="PROSITE" id="PS50181">
    <property type="entry name" value="FBOX"/>
    <property type="match status" value="2"/>
</dbReference>
<proteinExistence type="predicted"/>
<dbReference type="EMBL" id="JAGKQM010000003">
    <property type="protein sequence ID" value="KAH0931885.1"/>
    <property type="molecule type" value="Genomic_DNA"/>
</dbReference>
<dbReference type="InterPro" id="IPR013187">
    <property type="entry name" value="F-box-assoc_dom_typ3"/>
</dbReference>
<feature type="domain" description="F-box" evidence="1">
    <location>
        <begin position="378"/>
        <end position="428"/>
    </location>
</feature>
<gene>
    <name evidence="2" type="ORF">HID58_009002</name>
</gene>
<sequence>MGLIYIFKHHHSPPAAMEDSQVPSLSRNLDYAVNHTKNIPLDLVLDILSRLPAKPLIRFQAVSKLWFSIIRSKDFVGTFLTRSKTRPRLLLTFKHFDSRKRFIFSAPEHEDDKTSSTVMARHDMTISDLVYYIESPPVNGLVCCTHGSSIAVCNPTTRQIVTLPDHFVFTLGTPQKKWKKIETVTKDPYRCMKGEVCIDGAVYYGVGHTRIARFDVRSEKIEFIQVPEDYNAVSSYSRLIIYQGKLACLSYDFYLTSEMYMWILQDAEKQEWSSVVTCDVHSEWKDRLTEERVLCTGEIHTNEAILVSRSLNSSELFCVYYCDMISKLVRRAEVDGIADDEFRGVHGIGKYGRDEMWCFPDSQPSLSRRRRDLYHVGNCTTTTIPLDLIIEILSLLPAKSLLQFQSVSKLWFSTIRSKTFVDSFLTRSKNRPRLLFTFYLKNSWEKFLFSAPEYDDDKSSSVLARYDMTISDLDEICGSVNGFVCFRSVVSSKPVCNNKITVYNPTTRQIMKLPDVTSGRRYVDALIAYDTVEDPYKVLCVKMFDRKTQQQQEHFVCTVSSSQKQEWRKIENTTGGSYKCVLLGHICIDGALYYRIDQSRIVRFDVRAEKIEIIKTPKESHVSVAYDSALIDYNGKLGRLVGSCANNLVTLWVLEDVEKQEWSSMTHAVPYQCGSIHRDRVLVVCEAGIHAGVTMMFRLPFRVCYYDLNKKNIREVEIRGMEDGDLRRVHGFSVLTGYTGHIENISFL</sequence>